<dbReference type="GO" id="GO:0020037">
    <property type="term" value="F:heme binding"/>
    <property type="evidence" value="ECO:0007669"/>
    <property type="project" value="InterPro"/>
</dbReference>
<keyword evidence="3" id="KW-1185">Reference proteome</keyword>
<dbReference type="Gene3D" id="1.10.760.10">
    <property type="entry name" value="Cytochrome c-like domain"/>
    <property type="match status" value="1"/>
</dbReference>
<dbReference type="EMBL" id="BMJJ01000023">
    <property type="protein sequence ID" value="GGD43687.1"/>
    <property type="molecule type" value="Genomic_DNA"/>
</dbReference>
<evidence type="ECO:0000313" key="2">
    <source>
        <dbReference type="EMBL" id="GGD43687.1"/>
    </source>
</evidence>
<name>A0A916YFQ7_9HYPH</name>
<feature type="signal peptide" evidence="1">
    <location>
        <begin position="1"/>
        <end position="23"/>
    </location>
</feature>
<keyword evidence="1" id="KW-0732">Signal</keyword>
<organism evidence="2 3">
    <name type="scientific">Aureimonas glaciei</name>
    <dbReference type="NCBI Taxonomy" id="1776957"/>
    <lineage>
        <taxon>Bacteria</taxon>
        <taxon>Pseudomonadati</taxon>
        <taxon>Pseudomonadota</taxon>
        <taxon>Alphaproteobacteria</taxon>
        <taxon>Hyphomicrobiales</taxon>
        <taxon>Aurantimonadaceae</taxon>
        <taxon>Aureimonas</taxon>
    </lineage>
</organism>
<proteinExistence type="predicted"/>
<evidence type="ECO:0000313" key="3">
    <source>
        <dbReference type="Proteomes" id="UP000613160"/>
    </source>
</evidence>
<dbReference type="GO" id="GO:0009055">
    <property type="term" value="F:electron transfer activity"/>
    <property type="evidence" value="ECO:0007669"/>
    <property type="project" value="InterPro"/>
</dbReference>
<reference evidence="2" key="2">
    <citation type="submission" date="2020-09" db="EMBL/GenBank/DDBJ databases">
        <authorList>
            <person name="Sun Q."/>
            <person name="Zhou Y."/>
        </authorList>
    </citation>
    <scope>NUCLEOTIDE SEQUENCE</scope>
    <source>
        <strain evidence="2">CGMCC 1.15493</strain>
    </source>
</reference>
<dbReference type="AlphaFoldDB" id="A0A916YFQ7"/>
<dbReference type="SUPFAM" id="SSF46626">
    <property type="entry name" value="Cytochrome c"/>
    <property type="match status" value="1"/>
</dbReference>
<evidence type="ECO:0000256" key="1">
    <source>
        <dbReference type="SAM" id="SignalP"/>
    </source>
</evidence>
<gene>
    <name evidence="2" type="ORF">GCM10011335_52890</name>
</gene>
<feature type="chain" id="PRO_5036699879" description="Cytochrome C" evidence="1">
    <location>
        <begin position="24"/>
        <end position="165"/>
    </location>
</feature>
<comment type="caution">
    <text evidence="2">The sequence shown here is derived from an EMBL/GenBank/DDBJ whole genome shotgun (WGS) entry which is preliminary data.</text>
</comment>
<dbReference type="Proteomes" id="UP000613160">
    <property type="component" value="Unassembled WGS sequence"/>
</dbReference>
<dbReference type="InterPro" id="IPR036909">
    <property type="entry name" value="Cyt_c-like_dom_sf"/>
</dbReference>
<reference evidence="2" key="1">
    <citation type="journal article" date="2014" name="Int. J. Syst. Evol. Microbiol.">
        <title>Complete genome sequence of Corynebacterium casei LMG S-19264T (=DSM 44701T), isolated from a smear-ripened cheese.</title>
        <authorList>
            <consortium name="US DOE Joint Genome Institute (JGI-PGF)"/>
            <person name="Walter F."/>
            <person name="Albersmeier A."/>
            <person name="Kalinowski J."/>
            <person name="Ruckert C."/>
        </authorList>
    </citation>
    <scope>NUCLEOTIDE SEQUENCE</scope>
    <source>
        <strain evidence="2">CGMCC 1.15493</strain>
    </source>
</reference>
<protein>
    <recommendedName>
        <fullName evidence="4">Cytochrome C</fullName>
    </recommendedName>
</protein>
<sequence>MARMSLLSIVTCVSSLCAPAVCAAQEASADLGRHVAIVSGCNDCHTPGYPQSGGVLDPKLALTGDTVGFRGPWGTTYPANLRLVVAAMSEADWVAHARTLETRPPMPWFNLHEMTETELRSFYLYVKSLGEPGQAAPAYVPPGQEPTTPFIVFAPPTMPARQVAN</sequence>
<accession>A0A916YFQ7</accession>
<evidence type="ECO:0008006" key="4">
    <source>
        <dbReference type="Google" id="ProtNLM"/>
    </source>
</evidence>